<feature type="compositionally biased region" description="Basic and acidic residues" evidence="1">
    <location>
        <begin position="57"/>
        <end position="66"/>
    </location>
</feature>
<feature type="compositionally biased region" description="Polar residues" evidence="1">
    <location>
        <begin position="1"/>
        <end position="12"/>
    </location>
</feature>
<feature type="compositionally biased region" description="Low complexity" evidence="1">
    <location>
        <begin position="155"/>
        <end position="167"/>
    </location>
</feature>
<dbReference type="GO" id="GO:0003779">
    <property type="term" value="F:actin binding"/>
    <property type="evidence" value="ECO:0007669"/>
    <property type="project" value="TreeGrafter"/>
</dbReference>
<organism evidence="2 3">
    <name type="scientific">Vanrija humicola</name>
    <name type="common">Yeast</name>
    <name type="synonym">Cryptococcus humicola</name>
    <dbReference type="NCBI Taxonomy" id="5417"/>
    <lineage>
        <taxon>Eukaryota</taxon>
        <taxon>Fungi</taxon>
        <taxon>Dikarya</taxon>
        <taxon>Basidiomycota</taxon>
        <taxon>Agaricomycotina</taxon>
        <taxon>Tremellomycetes</taxon>
        <taxon>Trichosporonales</taxon>
        <taxon>Trichosporonaceae</taxon>
        <taxon>Vanrija</taxon>
    </lineage>
</organism>
<dbReference type="PANTHER" id="PTHR12751:SF18">
    <property type="entry name" value="PHOSPHATASE AND ACTIN REGULATOR 1"/>
    <property type="match status" value="1"/>
</dbReference>
<comment type="caution">
    <text evidence="2">The sequence shown here is derived from an EMBL/GenBank/DDBJ whole genome shotgun (WGS) entry which is preliminary data.</text>
</comment>
<feature type="region of interest" description="Disordered" evidence="1">
    <location>
        <begin position="1"/>
        <end position="215"/>
    </location>
</feature>
<feature type="compositionally biased region" description="Basic and acidic residues" evidence="1">
    <location>
        <begin position="331"/>
        <end position="341"/>
    </location>
</feature>
<dbReference type="Proteomes" id="UP000473826">
    <property type="component" value="Unassembled WGS sequence"/>
</dbReference>
<gene>
    <name evidence="2" type="ORF">VHUM_01517</name>
</gene>
<sequence length="661" mass="70060">MSRSTSQPSVSLSDYAKGGPAPSSVDDHRRSASDASGTDLVPPPKLRDRQYSSSSDRSSRDGRDGAKSPPSSQPRTSSPSVTTPPNISRPPSSSSSSKGTAQAASAPAPASALPSRSPLSKSGPLPELPASSGSSKGRARNDPSPPQSSSRSKGASAPPSLSRSLAPVNVNVPQDFTPPSAPFANVQAMGSDVSLAETERTTQTTASKAPKRGLFRLKNKSTDNISLSSTVSSASMMIRKMGSLGKLARRNSLMGISKIFKDKPKDEDAPIPEKQASILSFKKKSGKKATAAPAEISRAHAELDRVSEEDDRVLSGLSPAAQLARQHTQRSRREAERKVAESKTPNRKAAAELTKKASATEFGGPSGEPTWDINTAARPGQPQQKTPETEGPAPSSLSSPNGTSVVRVLPRSATVVHAFAVNDQEYDSDDTSEGEAVDDVTSRMLNTTLNEDDDFQPLWARPHIDRHAQPKKGILRTVVSNEHLELAASLPPTPAAAEPTRAPTVAGPGLLDSLAAPTPERIDGVAHAAHVGERPETAYDPLSPDFSPFDSTPIQLDLRSSIFNQPALNTSAPNLSLAGAGPVPPPQTRSMTAPARRRLVWAPECAVYSTYDAGTYDRRSEPATCNRLTPELAMSIKQELNAFKLEMPVHPSSRVYTHYFA</sequence>
<protein>
    <recommendedName>
        <fullName evidence="4">Protein BNI4</fullName>
    </recommendedName>
</protein>
<feature type="compositionally biased region" description="Basic and acidic residues" evidence="1">
    <location>
        <begin position="297"/>
        <end position="306"/>
    </location>
</feature>
<dbReference type="GO" id="GO:0030036">
    <property type="term" value="P:actin cytoskeleton organization"/>
    <property type="evidence" value="ECO:0007669"/>
    <property type="project" value="TreeGrafter"/>
</dbReference>
<name>A0A7D8Z870_VANHU</name>
<reference evidence="2 3" key="1">
    <citation type="journal article" date="2019" name="PLoS Genet.">
        <title>Convergent evolution of linked mating-type loci in basidiomycete fungi.</title>
        <authorList>
            <person name="Sun S."/>
            <person name="Coelho M.A."/>
            <person name="Heitman J."/>
            <person name="Nowrousian M."/>
        </authorList>
    </citation>
    <scope>NUCLEOTIDE SEQUENCE [LARGE SCALE GENOMIC DNA]</scope>
    <source>
        <strain evidence="2 3">CBS 4282</strain>
    </source>
</reference>
<evidence type="ECO:0000313" key="3">
    <source>
        <dbReference type="Proteomes" id="UP000473826"/>
    </source>
</evidence>
<accession>A0A7D8Z870</accession>
<evidence type="ECO:0000313" key="2">
    <source>
        <dbReference type="EMBL" id="TXT13116.1"/>
    </source>
</evidence>
<evidence type="ECO:0000256" key="1">
    <source>
        <dbReference type="SAM" id="MobiDB-lite"/>
    </source>
</evidence>
<keyword evidence="3" id="KW-1185">Reference proteome</keyword>
<dbReference type="OrthoDB" id="5563016at2759"/>
<feature type="region of interest" description="Disordered" evidence="1">
    <location>
        <begin position="573"/>
        <end position="592"/>
    </location>
</feature>
<dbReference type="PANTHER" id="PTHR12751">
    <property type="entry name" value="PHOSPHATASE AND ACTIN REGULATOR PHACTR"/>
    <property type="match status" value="1"/>
</dbReference>
<feature type="compositionally biased region" description="Polar residues" evidence="1">
    <location>
        <begin position="395"/>
        <end position="404"/>
    </location>
</feature>
<evidence type="ECO:0008006" key="4">
    <source>
        <dbReference type="Google" id="ProtNLM"/>
    </source>
</evidence>
<proteinExistence type="predicted"/>
<feature type="compositionally biased region" description="Low complexity" evidence="1">
    <location>
        <begin position="68"/>
        <end position="122"/>
    </location>
</feature>
<dbReference type="AlphaFoldDB" id="A0A7D8Z870"/>
<dbReference type="EMBL" id="QKWK01000003">
    <property type="protein sequence ID" value="TXT13116.1"/>
    <property type="molecule type" value="Genomic_DNA"/>
</dbReference>
<feature type="region of interest" description="Disordered" evidence="1">
    <location>
        <begin position="263"/>
        <end position="404"/>
    </location>
</feature>